<evidence type="ECO:0000313" key="3">
    <source>
        <dbReference type="EMBL" id="TXJ34364.1"/>
    </source>
</evidence>
<dbReference type="EMBL" id="SAYD01000003">
    <property type="protein sequence ID" value="TXJ41477.1"/>
    <property type="molecule type" value="Genomic_DNA"/>
</dbReference>
<protein>
    <submittedName>
        <fullName evidence="4">DUF4065 domain-containing protein</fullName>
    </submittedName>
</protein>
<gene>
    <name evidence="3" type="ORF">EPJ71_00415</name>
    <name evidence="2" type="ORF">EPJ73_00390</name>
    <name evidence="4" type="ORF">EPJ81_00470</name>
</gene>
<proteinExistence type="predicted"/>
<evidence type="ECO:0000313" key="6">
    <source>
        <dbReference type="Proteomes" id="UP000324336"/>
    </source>
</evidence>
<dbReference type="EMBL" id="SAYA01000001">
    <property type="protein sequence ID" value="TXJ28451.1"/>
    <property type="molecule type" value="Genomic_DNA"/>
</dbReference>
<dbReference type="RefSeq" id="WP_147557131.1">
    <property type="nucleotide sequence ID" value="NZ_SAXV01000011.1"/>
</dbReference>
<keyword evidence="5" id="KW-1185">Reference proteome</keyword>
<evidence type="ECO:0000313" key="2">
    <source>
        <dbReference type="EMBL" id="TXJ28451.1"/>
    </source>
</evidence>
<dbReference type="Proteomes" id="UP000324336">
    <property type="component" value="Unassembled WGS sequence"/>
</dbReference>
<feature type="domain" description="Antitoxin SocA-like Panacea" evidence="1">
    <location>
        <begin position="21"/>
        <end position="110"/>
    </location>
</feature>
<reference evidence="4" key="2">
    <citation type="submission" date="2019-01" db="EMBL/GenBank/DDBJ databases">
        <authorList>
            <person name="Thorell K."/>
        </authorList>
    </citation>
    <scope>NUCLEOTIDE SEQUENCE</scope>
    <source>
        <strain evidence="4">PC3997IV</strain>
        <strain evidence="2">PC4597II</strain>
        <strain evidence="3">PC5099IV</strain>
    </source>
</reference>
<comment type="caution">
    <text evidence="4">The sequence shown here is derived from an EMBL/GenBank/DDBJ whole genome shotgun (WGS) entry which is preliminary data.</text>
</comment>
<dbReference type="InterPro" id="IPR025272">
    <property type="entry name" value="SocA_Panacea"/>
</dbReference>
<evidence type="ECO:0000313" key="5">
    <source>
        <dbReference type="Proteomes" id="UP000322659"/>
    </source>
</evidence>
<name>A0A5C8ETZ4_9SPIR</name>
<dbReference type="Proteomes" id="UP000322659">
    <property type="component" value="Unassembled WGS sequence"/>
</dbReference>
<dbReference type="Proteomes" id="UP000325002">
    <property type="component" value="Unassembled WGS sequence"/>
</dbReference>
<evidence type="ECO:0000313" key="7">
    <source>
        <dbReference type="Proteomes" id="UP000325002"/>
    </source>
</evidence>
<dbReference type="EMBL" id="SAXZ01000001">
    <property type="protein sequence ID" value="TXJ34364.1"/>
    <property type="molecule type" value="Genomic_DNA"/>
</dbReference>
<sequence length="172" mass="20273">MHAINIAKEFVKNKKKSSWEIQKLTYYAQMLSLYLYNEPLFDDDIVVLKDGPAIINVQEKFKEDKKLKMVEGVKESDSKAKLIIDYTLKFFGGYKGRALRDMTHKKGGAWDRVVKEKHITDFSKSKNIKIENSYIKNEINLYEDIIKELNKAAEIDKYYLYNDIDNILKEFE</sequence>
<accession>A0A5C8ETZ4</accession>
<dbReference type="Pfam" id="PF13274">
    <property type="entry name" value="SocA_Panacea"/>
    <property type="match status" value="1"/>
</dbReference>
<dbReference type="AlphaFoldDB" id="A0A5C8ETZ4"/>
<evidence type="ECO:0000313" key="4">
    <source>
        <dbReference type="EMBL" id="TXJ41477.1"/>
    </source>
</evidence>
<organism evidence="4 7">
    <name type="scientific">Brachyspira aalborgi</name>
    <dbReference type="NCBI Taxonomy" id="29522"/>
    <lineage>
        <taxon>Bacteria</taxon>
        <taxon>Pseudomonadati</taxon>
        <taxon>Spirochaetota</taxon>
        <taxon>Spirochaetia</taxon>
        <taxon>Brachyspirales</taxon>
        <taxon>Brachyspiraceae</taxon>
        <taxon>Brachyspira</taxon>
    </lineage>
</organism>
<evidence type="ECO:0000259" key="1">
    <source>
        <dbReference type="Pfam" id="PF13274"/>
    </source>
</evidence>
<reference evidence="5 6" key="1">
    <citation type="journal article" date="1992" name="Lakartidningen">
        <title>[Penicillin V and not amoxicillin is the first choice preparation in acute otitis].</title>
        <authorList>
            <person name="Kamme C."/>
            <person name="Lundgren K."/>
            <person name="Prellner K."/>
        </authorList>
    </citation>
    <scope>NUCLEOTIDE SEQUENCE [LARGE SCALE GENOMIC DNA]</scope>
    <source>
        <strain evidence="4 7">PC3997IV</strain>
        <strain evidence="2 6">PC4597II</strain>
        <strain evidence="3 5">PC5099IV</strain>
    </source>
</reference>